<dbReference type="AlphaFoldDB" id="A0A2P2J2C3"/>
<dbReference type="EMBL" id="GGEC01007084">
    <property type="protein sequence ID" value="MBW87567.1"/>
    <property type="molecule type" value="Transcribed_RNA"/>
</dbReference>
<reference evidence="1" key="1">
    <citation type="submission" date="2018-02" db="EMBL/GenBank/DDBJ databases">
        <title>Rhizophora mucronata_Transcriptome.</title>
        <authorList>
            <person name="Meera S.P."/>
            <person name="Sreeshan A."/>
            <person name="Augustine A."/>
        </authorList>
    </citation>
    <scope>NUCLEOTIDE SEQUENCE</scope>
    <source>
        <tissue evidence="1">Leaf</tissue>
    </source>
</reference>
<evidence type="ECO:0000313" key="1">
    <source>
        <dbReference type="EMBL" id="MBW87567.1"/>
    </source>
</evidence>
<sequence>MSNQEIIRRPLLKTLTRKSLYEKRTKGTIFAGSFINHKQHPNLSTNSKPTI</sequence>
<organism evidence="1">
    <name type="scientific">Rhizophora mucronata</name>
    <name type="common">Asiatic mangrove</name>
    <dbReference type="NCBI Taxonomy" id="61149"/>
    <lineage>
        <taxon>Eukaryota</taxon>
        <taxon>Viridiplantae</taxon>
        <taxon>Streptophyta</taxon>
        <taxon>Embryophyta</taxon>
        <taxon>Tracheophyta</taxon>
        <taxon>Spermatophyta</taxon>
        <taxon>Magnoliopsida</taxon>
        <taxon>eudicotyledons</taxon>
        <taxon>Gunneridae</taxon>
        <taxon>Pentapetalae</taxon>
        <taxon>rosids</taxon>
        <taxon>fabids</taxon>
        <taxon>Malpighiales</taxon>
        <taxon>Rhizophoraceae</taxon>
        <taxon>Rhizophora</taxon>
    </lineage>
</organism>
<protein>
    <submittedName>
        <fullName evidence="1">Uncharacterized protein</fullName>
    </submittedName>
</protein>
<accession>A0A2P2J2C3</accession>
<name>A0A2P2J2C3_RHIMU</name>
<proteinExistence type="predicted"/>